<evidence type="ECO:0000256" key="1">
    <source>
        <dbReference type="ARBA" id="ARBA00023054"/>
    </source>
</evidence>
<dbReference type="OrthoDB" id="10264063at2759"/>
<reference evidence="4" key="1">
    <citation type="submission" date="2022-03" db="EMBL/GenBank/DDBJ databases">
        <authorList>
            <person name="Lindestad O."/>
        </authorList>
    </citation>
    <scope>NUCLEOTIDE SEQUENCE</scope>
</reference>
<dbReference type="EMBL" id="CAKXAJ010025830">
    <property type="protein sequence ID" value="CAH2244504.1"/>
    <property type="molecule type" value="Genomic_DNA"/>
</dbReference>
<dbReference type="GO" id="GO:0005856">
    <property type="term" value="C:cytoskeleton"/>
    <property type="evidence" value="ECO:0007669"/>
    <property type="project" value="UniProtKB-ARBA"/>
</dbReference>
<evidence type="ECO:0000313" key="5">
    <source>
        <dbReference type="Proteomes" id="UP000838756"/>
    </source>
</evidence>
<dbReference type="Pfam" id="PF13863">
    <property type="entry name" value="DUF4200"/>
    <property type="match status" value="1"/>
</dbReference>
<organism evidence="4 5">
    <name type="scientific">Pararge aegeria aegeria</name>
    <dbReference type="NCBI Taxonomy" id="348720"/>
    <lineage>
        <taxon>Eukaryota</taxon>
        <taxon>Metazoa</taxon>
        <taxon>Ecdysozoa</taxon>
        <taxon>Arthropoda</taxon>
        <taxon>Hexapoda</taxon>
        <taxon>Insecta</taxon>
        <taxon>Pterygota</taxon>
        <taxon>Neoptera</taxon>
        <taxon>Endopterygota</taxon>
        <taxon>Lepidoptera</taxon>
        <taxon>Glossata</taxon>
        <taxon>Ditrysia</taxon>
        <taxon>Papilionoidea</taxon>
        <taxon>Nymphalidae</taxon>
        <taxon>Satyrinae</taxon>
        <taxon>Satyrini</taxon>
        <taxon>Parargina</taxon>
        <taxon>Pararge</taxon>
    </lineage>
</organism>
<accession>A0A8S4S2N1</accession>
<dbReference type="AlphaFoldDB" id="A0A8S4S2N1"/>
<evidence type="ECO:0000256" key="2">
    <source>
        <dbReference type="SAM" id="Coils"/>
    </source>
</evidence>
<feature type="coiled-coil region" evidence="2">
    <location>
        <begin position="109"/>
        <end position="139"/>
    </location>
</feature>
<dbReference type="PANTHER" id="PTHR21683">
    <property type="entry name" value="COILED-COIL DOMAIN-CONTAINING PROTEIN 42 LIKE-2-LIKE-RELATED"/>
    <property type="match status" value="1"/>
</dbReference>
<evidence type="ECO:0000259" key="3">
    <source>
        <dbReference type="Pfam" id="PF13863"/>
    </source>
</evidence>
<keyword evidence="1 2" id="KW-0175">Coiled coil</keyword>
<sequence length="397" mass="46768">MCGIKLPPIEESGDSDIKTILDVDPHFYSLVEGRPIRSNKSISKYKQDIRDIALKKTLLGFLKDEILRITKEIDTERKIYNTTSKHFDEYQHSFDKFLADDNNKTIAIMQKSDNLAKELSNQTEEHKQANFELATLKSKLQYIDETFQILVSFQCFLHKAAPILWQEKHNMNLNIEHLEIITMETDIFSEINKNIVKERLSKYPFPQLYFESPEQLLHVFDLLEKQNLNYLLVTEELNTEKNKFLKSLGFLKYLIHKELDCIQEKVKETDEMISLNEKREVELKEAFFRILDKEIRHLVSSEMVLQIFNYVEFAYEQIIAPNDANLSSLDMALTLEMEYNNLMLDLSAFDLNVIKTIEKETYENEIKEMKQAILANKLLKDVDKLSKRLKSSYEPRQ</sequence>
<feature type="domain" description="DUF4200" evidence="3">
    <location>
        <begin position="49"/>
        <end position="162"/>
    </location>
</feature>
<dbReference type="PANTHER" id="PTHR21683:SF3">
    <property type="entry name" value="CILIA AND FLAGELLA ASSOCIATED PROTEIN 100"/>
    <property type="match status" value="1"/>
</dbReference>
<gene>
    <name evidence="4" type="primary">jg17978</name>
    <name evidence="4" type="ORF">PAEG_LOCUS20445</name>
</gene>
<proteinExistence type="predicted"/>
<comment type="caution">
    <text evidence="4">The sequence shown here is derived from an EMBL/GenBank/DDBJ whole genome shotgun (WGS) entry which is preliminary data.</text>
</comment>
<dbReference type="InterPro" id="IPR051147">
    <property type="entry name" value="CFAP_domain-containing"/>
</dbReference>
<keyword evidence="5" id="KW-1185">Reference proteome</keyword>
<evidence type="ECO:0000313" key="4">
    <source>
        <dbReference type="EMBL" id="CAH2244504.1"/>
    </source>
</evidence>
<name>A0A8S4S2N1_9NEOP</name>
<dbReference type="Proteomes" id="UP000838756">
    <property type="component" value="Unassembled WGS sequence"/>
</dbReference>
<dbReference type="InterPro" id="IPR025252">
    <property type="entry name" value="DUF4200"/>
</dbReference>
<protein>
    <submittedName>
        <fullName evidence="4">Jg17978 protein</fullName>
    </submittedName>
</protein>